<dbReference type="EMBL" id="WHJG01000019">
    <property type="protein sequence ID" value="NHZ81231.1"/>
    <property type="molecule type" value="Genomic_DNA"/>
</dbReference>
<dbReference type="RefSeq" id="WP_167088557.1">
    <property type="nucleotide sequence ID" value="NZ_WHJG01000019.1"/>
</dbReference>
<protein>
    <submittedName>
        <fullName evidence="2">HDOD domain-containing protein</fullName>
    </submittedName>
</protein>
<proteinExistence type="predicted"/>
<dbReference type="NCBIfam" id="TIGR00277">
    <property type="entry name" value="HDIG"/>
    <property type="match status" value="1"/>
</dbReference>
<dbReference type="Pfam" id="PF08668">
    <property type="entry name" value="HDOD"/>
    <property type="match status" value="1"/>
</dbReference>
<dbReference type="Proteomes" id="UP000621455">
    <property type="component" value="Unassembled WGS sequence"/>
</dbReference>
<dbReference type="PANTHER" id="PTHR33525:SF6">
    <property type="entry name" value="HDOD DOMAIN-CONTAINING PROTEIN"/>
    <property type="match status" value="1"/>
</dbReference>
<feature type="domain" description="HDOD" evidence="1">
    <location>
        <begin position="15"/>
        <end position="209"/>
    </location>
</feature>
<dbReference type="PROSITE" id="PS51833">
    <property type="entry name" value="HDOD"/>
    <property type="match status" value="1"/>
</dbReference>
<comment type="caution">
    <text evidence="2">The sequence shown here is derived from an EMBL/GenBank/DDBJ whole genome shotgun (WGS) entry which is preliminary data.</text>
</comment>
<evidence type="ECO:0000313" key="2">
    <source>
        <dbReference type="EMBL" id="NHZ81231.1"/>
    </source>
</evidence>
<dbReference type="CDD" id="cd00077">
    <property type="entry name" value="HDc"/>
    <property type="match status" value="1"/>
</dbReference>
<name>A0ABX0NF59_9BURK</name>
<dbReference type="InterPro" id="IPR013976">
    <property type="entry name" value="HDOD"/>
</dbReference>
<gene>
    <name evidence="2" type="ORF">F2P44_18405</name>
</gene>
<evidence type="ECO:0000259" key="1">
    <source>
        <dbReference type="PROSITE" id="PS51833"/>
    </source>
</evidence>
<dbReference type="InterPro" id="IPR006675">
    <property type="entry name" value="HDIG_dom"/>
</dbReference>
<reference evidence="2 3" key="1">
    <citation type="submission" date="2019-10" db="EMBL/GenBank/DDBJ databases">
        <title>Taxonomy of Antarctic Massilia spp.: description of Massilia rubra sp. nov., Massilia aquatica sp. nov., Massilia mucilaginosa sp. nov., Massilia frigida sp. nov. isolated from streams, lakes and regoliths.</title>
        <authorList>
            <person name="Holochova P."/>
            <person name="Sedlacek I."/>
            <person name="Kralova S."/>
            <person name="Maslanova I."/>
            <person name="Busse H.-J."/>
            <person name="Stankova E."/>
            <person name="Vrbovska V."/>
            <person name="Kovarovic V."/>
            <person name="Bartak M."/>
            <person name="Svec P."/>
            <person name="Pantucek R."/>
        </authorList>
    </citation>
    <scope>NUCLEOTIDE SEQUENCE [LARGE SCALE GENOMIC DNA]</scope>
    <source>
        <strain evidence="2 3">CCM 8695</strain>
    </source>
</reference>
<accession>A0ABX0NF59</accession>
<dbReference type="SUPFAM" id="SSF109604">
    <property type="entry name" value="HD-domain/PDEase-like"/>
    <property type="match status" value="1"/>
</dbReference>
<evidence type="ECO:0000313" key="3">
    <source>
        <dbReference type="Proteomes" id="UP000621455"/>
    </source>
</evidence>
<dbReference type="InterPro" id="IPR052340">
    <property type="entry name" value="RNase_Y/CdgJ"/>
</dbReference>
<sequence length="279" mass="29897">MIASIDDVVKRIRDLPSLSTVVVELLSTMDQEDIDVHVLGAKIALDQSLTAKTLRLANSSFYGMSSKVTTIHQAISVLGFHSIRTLVTACAVTGSFPAGVSGGINLQAFWRHSVATAVCAKLLAVHLKLNADTAFTAGLLHDIGTLVLATRFPAEYSAMLAYRKEHDCYIIEAERAVIGVDHAMAGAALAAYWKFPAAMQESVASHHHLDAAGTPTLPLLIHAANVFAHALDLSGEEDDLVPPLSQTLWMSLALSEADCAKLFRDSESTFVDMCKILVS</sequence>
<dbReference type="PANTHER" id="PTHR33525">
    <property type="match status" value="1"/>
</dbReference>
<keyword evidence="3" id="KW-1185">Reference proteome</keyword>
<organism evidence="2 3">
    <name type="scientific">Massilia frigida</name>
    <dbReference type="NCBI Taxonomy" id="2609281"/>
    <lineage>
        <taxon>Bacteria</taxon>
        <taxon>Pseudomonadati</taxon>
        <taxon>Pseudomonadota</taxon>
        <taxon>Betaproteobacteria</taxon>
        <taxon>Burkholderiales</taxon>
        <taxon>Oxalobacteraceae</taxon>
        <taxon>Telluria group</taxon>
        <taxon>Massilia</taxon>
    </lineage>
</organism>
<dbReference type="Gene3D" id="1.10.3210.10">
    <property type="entry name" value="Hypothetical protein af1432"/>
    <property type="match status" value="1"/>
</dbReference>
<dbReference type="InterPro" id="IPR003607">
    <property type="entry name" value="HD/PDEase_dom"/>
</dbReference>